<feature type="compositionally biased region" description="Polar residues" evidence="1">
    <location>
        <begin position="47"/>
        <end position="62"/>
    </location>
</feature>
<organism evidence="2 3">
    <name type="scientific">Caulifigura coniformis</name>
    <dbReference type="NCBI Taxonomy" id="2527983"/>
    <lineage>
        <taxon>Bacteria</taxon>
        <taxon>Pseudomonadati</taxon>
        <taxon>Planctomycetota</taxon>
        <taxon>Planctomycetia</taxon>
        <taxon>Planctomycetales</taxon>
        <taxon>Planctomycetaceae</taxon>
        <taxon>Caulifigura</taxon>
    </lineage>
</organism>
<dbReference type="RefSeq" id="WP_145034653.1">
    <property type="nucleotide sequence ID" value="NZ_CP036271.1"/>
</dbReference>
<feature type="region of interest" description="Disordered" evidence="1">
    <location>
        <begin position="1"/>
        <end position="62"/>
    </location>
</feature>
<reference evidence="2 3" key="1">
    <citation type="submission" date="2019-02" db="EMBL/GenBank/DDBJ databases">
        <title>Deep-cultivation of Planctomycetes and their phenomic and genomic characterization uncovers novel biology.</title>
        <authorList>
            <person name="Wiegand S."/>
            <person name="Jogler M."/>
            <person name="Boedeker C."/>
            <person name="Pinto D."/>
            <person name="Vollmers J."/>
            <person name="Rivas-Marin E."/>
            <person name="Kohn T."/>
            <person name="Peeters S.H."/>
            <person name="Heuer A."/>
            <person name="Rast P."/>
            <person name="Oberbeckmann S."/>
            <person name="Bunk B."/>
            <person name="Jeske O."/>
            <person name="Meyerdierks A."/>
            <person name="Storesund J.E."/>
            <person name="Kallscheuer N."/>
            <person name="Luecker S."/>
            <person name="Lage O.M."/>
            <person name="Pohl T."/>
            <person name="Merkel B.J."/>
            <person name="Hornburger P."/>
            <person name="Mueller R.-W."/>
            <person name="Bruemmer F."/>
            <person name="Labrenz M."/>
            <person name="Spormann A.M."/>
            <person name="Op den Camp H."/>
            <person name="Overmann J."/>
            <person name="Amann R."/>
            <person name="Jetten M.S.M."/>
            <person name="Mascher T."/>
            <person name="Medema M.H."/>
            <person name="Devos D.P."/>
            <person name="Kaster A.-K."/>
            <person name="Ovreas L."/>
            <person name="Rohde M."/>
            <person name="Galperin M.Y."/>
            <person name="Jogler C."/>
        </authorList>
    </citation>
    <scope>NUCLEOTIDE SEQUENCE [LARGE SCALE GENOMIC DNA]</scope>
    <source>
        <strain evidence="2 3">Pan44</strain>
    </source>
</reference>
<dbReference type="EMBL" id="CP036271">
    <property type="protein sequence ID" value="QDT57288.1"/>
    <property type="molecule type" value="Genomic_DNA"/>
</dbReference>
<evidence type="ECO:0000313" key="2">
    <source>
        <dbReference type="EMBL" id="QDT57288.1"/>
    </source>
</evidence>
<accession>A0A517SMF0</accession>
<proteinExistence type="predicted"/>
<keyword evidence="3" id="KW-1185">Reference proteome</keyword>
<dbReference type="Proteomes" id="UP000315700">
    <property type="component" value="Chromosome"/>
</dbReference>
<protein>
    <submittedName>
        <fullName evidence="2">Uncharacterized protein</fullName>
    </submittedName>
</protein>
<evidence type="ECO:0000256" key="1">
    <source>
        <dbReference type="SAM" id="MobiDB-lite"/>
    </source>
</evidence>
<dbReference type="InParanoid" id="A0A517SMF0"/>
<sequence length="640" mass="69120">MASPYLQFDPRLPRAQAPRGLAPQNAIKQAAAGSGGNSSLPPWLQKVQPSQNVIKQTGPGSIKTPFQASQYIGSLPQTRPQPIDFGSVQPSNVARGITDRHGPLAARQVGHIWANVINDHPLGTDYMPDGTPFLKMPNRGPFEQGVDENGQSYKKFYASAPAGGMPPFLTKSLTPSMPAGASAPISPPVLRSPAARPLPPINGAAAPGPYSTFGMTGNEFGFGPASTVHVPQSELSFDRVPGTMAAPRIGSPVQHPYTSESYPGLQSPSLPGNEVPSIPSLRGGATPPAMPNRSDYYPTAPAPTVPFPGSPIARQGSAYFPSTVLGQMDPYEARAQVPSLYGTGDANGYTSRSMGAMPTFRAEIARRVQRENMAPSAIGPYGSLGGSSGRLGAMQQAVAAQPQQGAPQHHAWNPALMAQIQQESREGTSPRIIEQRNLQERTLDPVYMQRWRETQARRQETAQGLASNRRDAALARGIAQSRSLGVPLTPMQNDFIARTRQSQAGEHAGPGDTANRSGTGLNAPPRPFAELQPTAKVNSLTPEREQELLSLLDSVNDGTPTHELHRLRGMVEPGELEYLSTRNMPWQPIPNPWTRSWGEFNRLSEKIRRLRGTYRTPEQRQQDLQQSIYDAARSNSMVQF</sequence>
<feature type="region of interest" description="Disordered" evidence="1">
    <location>
        <begin position="500"/>
        <end position="529"/>
    </location>
</feature>
<gene>
    <name evidence="2" type="ORF">Pan44_53560</name>
</gene>
<name>A0A517SMF0_9PLAN</name>
<dbReference type="KEGG" id="ccos:Pan44_53560"/>
<evidence type="ECO:0000313" key="3">
    <source>
        <dbReference type="Proteomes" id="UP000315700"/>
    </source>
</evidence>
<dbReference type="AlphaFoldDB" id="A0A517SMF0"/>